<keyword evidence="4" id="KW-1185">Reference proteome</keyword>
<dbReference type="RefSeq" id="WP_184001710.1">
    <property type="nucleotide sequence ID" value="NZ_BAABIF010000004.1"/>
</dbReference>
<keyword evidence="3" id="KW-0966">Cell projection</keyword>
<name>A0A840YWU0_9SPHN</name>
<dbReference type="EMBL" id="JACIJI010000001">
    <property type="protein sequence ID" value="MBB5718020.1"/>
    <property type="molecule type" value="Genomic_DNA"/>
</dbReference>
<dbReference type="SUPFAM" id="SSF101498">
    <property type="entry name" value="Anti-sigma factor FlgM"/>
    <property type="match status" value="1"/>
</dbReference>
<sequence>MVDSIGPKAVSTPVRDVKSVAPTAPSVQAEQATTQQARSSDSIATAAKKLADKAPIDSDHVAEVRRAVKEGRFPILPATVADRLLALKMQWNPNDPS</sequence>
<keyword evidence="3" id="KW-0282">Flagellum</keyword>
<feature type="region of interest" description="Disordered" evidence="1">
    <location>
        <begin position="1"/>
        <end position="43"/>
    </location>
</feature>
<evidence type="ECO:0000313" key="4">
    <source>
        <dbReference type="Proteomes" id="UP000554342"/>
    </source>
</evidence>
<feature type="compositionally biased region" description="Polar residues" evidence="1">
    <location>
        <begin position="25"/>
        <end position="43"/>
    </location>
</feature>
<reference evidence="3 4" key="1">
    <citation type="submission" date="2020-08" db="EMBL/GenBank/DDBJ databases">
        <title>Genomic Encyclopedia of Type Strains, Phase IV (KMG-IV): sequencing the most valuable type-strain genomes for metagenomic binning, comparative biology and taxonomic classification.</title>
        <authorList>
            <person name="Goeker M."/>
        </authorList>
    </citation>
    <scope>NUCLEOTIDE SEQUENCE [LARGE SCALE GENOMIC DNA]</scope>
    <source>
        <strain evidence="3 4">DSM 27203</strain>
    </source>
</reference>
<dbReference type="InterPro" id="IPR031316">
    <property type="entry name" value="FlgM_C"/>
</dbReference>
<dbReference type="Proteomes" id="UP000554342">
    <property type="component" value="Unassembled WGS sequence"/>
</dbReference>
<evidence type="ECO:0000259" key="2">
    <source>
        <dbReference type="Pfam" id="PF04316"/>
    </source>
</evidence>
<organism evidence="3 4">
    <name type="scientific">Stakelama sediminis</name>
    <dbReference type="NCBI Taxonomy" id="463200"/>
    <lineage>
        <taxon>Bacteria</taxon>
        <taxon>Pseudomonadati</taxon>
        <taxon>Pseudomonadota</taxon>
        <taxon>Alphaproteobacteria</taxon>
        <taxon>Sphingomonadales</taxon>
        <taxon>Sphingomonadaceae</taxon>
        <taxon>Stakelama</taxon>
    </lineage>
</organism>
<comment type="caution">
    <text evidence="3">The sequence shown here is derived from an EMBL/GenBank/DDBJ whole genome shotgun (WGS) entry which is preliminary data.</text>
</comment>
<keyword evidence="3" id="KW-0969">Cilium</keyword>
<gene>
    <name evidence="3" type="ORF">FHR23_000927</name>
</gene>
<proteinExistence type="predicted"/>
<evidence type="ECO:0000313" key="3">
    <source>
        <dbReference type="EMBL" id="MBB5718020.1"/>
    </source>
</evidence>
<dbReference type="Pfam" id="PF04316">
    <property type="entry name" value="FlgM"/>
    <property type="match status" value="1"/>
</dbReference>
<dbReference type="InterPro" id="IPR035890">
    <property type="entry name" value="Anti-sigma-28_factor_FlgM_sf"/>
</dbReference>
<evidence type="ECO:0000256" key="1">
    <source>
        <dbReference type="SAM" id="MobiDB-lite"/>
    </source>
</evidence>
<accession>A0A840YWU0</accession>
<protein>
    <submittedName>
        <fullName evidence="3">Negative regulator of flagellin synthesis FlgM</fullName>
    </submittedName>
</protein>
<feature type="domain" description="Anti-sigma-28 factor FlgM C-terminal" evidence="2">
    <location>
        <begin position="42"/>
        <end position="85"/>
    </location>
</feature>
<dbReference type="AlphaFoldDB" id="A0A840YWU0"/>